<sequence>MKVDLKKHRKMLVLLPLFVLSVIIIINLGGKYISRSTLKNSTDTLSRLNTKLPEPNIKEKERSKLEVYMQMQKDSLEKENQQRKESNNSFFQADPAQEPMDEYLPVKRKRNHRPSLAQQETRVNEQLEKIMQELNHVAEEENPGHHREPSINPQETSPDIARLEKLMDALQTDTVEDPELKQLDAMLDKILRIQQPPSAARQAYKDTSQRIIPVNRHPEQIPRPATVFHGLEQRATTVTKQKSAIKAVVHADQVVQDGSTIKLRLTENIYVGGQPIPANSFVFGTCSISDERLIVQLDRIVHNNIIIPVQLEVFDTDGITGISIPGAITRDAAKKGLDNTLQTLSMTSLDPSISAQATSAGIQSLKTLLSRKIKQVKVTVKAGHQVFLQ</sequence>
<evidence type="ECO:0000256" key="2">
    <source>
        <dbReference type="SAM" id="Phobius"/>
    </source>
</evidence>
<evidence type="ECO:0000256" key="1">
    <source>
        <dbReference type="SAM" id="MobiDB-lite"/>
    </source>
</evidence>
<proteinExistence type="predicted"/>
<gene>
    <name evidence="4" type="ORF">CCY01nite_39500</name>
</gene>
<dbReference type="InterPro" id="IPR022187">
    <property type="entry name" value="Conjug_transposon_TraM"/>
</dbReference>
<protein>
    <recommendedName>
        <fullName evidence="3">Conjugative transposon TraM C-terminal domain-containing protein</fullName>
    </recommendedName>
</protein>
<keyword evidence="2" id="KW-1133">Transmembrane helix</keyword>
<name>A0A512RPR8_9BACT</name>
<dbReference type="InterPro" id="IPR055407">
    <property type="entry name" value="TraM_C"/>
</dbReference>
<reference evidence="4 5" key="1">
    <citation type="submission" date="2019-07" db="EMBL/GenBank/DDBJ databases">
        <title>Whole genome shotgun sequence of Chitinophaga cymbidii NBRC 109752.</title>
        <authorList>
            <person name="Hosoyama A."/>
            <person name="Uohara A."/>
            <person name="Ohji S."/>
            <person name="Ichikawa N."/>
        </authorList>
    </citation>
    <scope>NUCLEOTIDE SEQUENCE [LARGE SCALE GENOMIC DNA]</scope>
    <source>
        <strain evidence="4 5">NBRC 109752</strain>
    </source>
</reference>
<dbReference type="AlphaFoldDB" id="A0A512RPR8"/>
<dbReference type="RefSeq" id="WP_146865529.1">
    <property type="nucleotide sequence ID" value="NZ_BKAU01000005.1"/>
</dbReference>
<keyword evidence="5" id="KW-1185">Reference proteome</keyword>
<dbReference type="EMBL" id="BKAU01000005">
    <property type="protein sequence ID" value="GEP97690.1"/>
    <property type="molecule type" value="Genomic_DNA"/>
</dbReference>
<feature type="compositionally biased region" description="Basic and acidic residues" evidence="1">
    <location>
        <begin position="75"/>
        <end position="86"/>
    </location>
</feature>
<keyword evidence="2" id="KW-0472">Membrane</keyword>
<comment type="caution">
    <text evidence="4">The sequence shown here is derived from an EMBL/GenBank/DDBJ whole genome shotgun (WGS) entry which is preliminary data.</text>
</comment>
<evidence type="ECO:0000313" key="5">
    <source>
        <dbReference type="Proteomes" id="UP000321436"/>
    </source>
</evidence>
<dbReference type="OrthoDB" id="1453786at2"/>
<feature type="transmembrane region" description="Helical" evidence="2">
    <location>
        <begin position="12"/>
        <end position="30"/>
    </location>
</feature>
<evidence type="ECO:0000259" key="3">
    <source>
        <dbReference type="Pfam" id="PF12508"/>
    </source>
</evidence>
<dbReference type="Proteomes" id="UP000321436">
    <property type="component" value="Unassembled WGS sequence"/>
</dbReference>
<evidence type="ECO:0000313" key="4">
    <source>
        <dbReference type="EMBL" id="GEP97690.1"/>
    </source>
</evidence>
<dbReference type="NCBIfam" id="TIGR03779">
    <property type="entry name" value="Bac_Flav_CT_M"/>
    <property type="match status" value="1"/>
</dbReference>
<accession>A0A512RPR8</accession>
<keyword evidence="2" id="KW-0812">Transmembrane</keyword>
<dbReference type="Pfam" id="PF12508">
    <property type="entry name" value="Transposon_TraM"/>
    <property type="match status" value="1"/>
</dbReference>
<feature type="domain" description="Conjugative transposon TraM C-terminal" evidence="3">
    <location>
        <begin position="245"/>
        <end position="389"/>
    </location>
</feature>
<organism evidence="4 5">
    <name type="scientific">Chitinophaga cymbidii</name>
    <dbReference type="NCBI Taxonomy" id="1096750"/>
    <lineage>
        <taxon>Bacteria</taxon>
        <taxon>Pseudomonadati</taxon>
        <taxon>Bacteroidota</taxon>
        <taxon>Chitinophagia</taxon>
        <taxon>Chitinophagales</taxon>
        <taxon>Chitinophagaceae</taxon>
        <taxon>Chitinophaga</taxon>
    </lineage>
</organism>
<feature type="region of interest" description="Disordered" evidence="1">
    <location>
        <begin position="75"/>
        <end position="99"/>
    </location>
</feature>